<dbReference type="GO" id="GO:0003677">
    <property type="term" value="F:DNA binding"/>
    <property type="evidence" value="ECO:0007669"/>
    <property type="project" value="UniProtKB-KW"/>
</dbReference>
<dbReference type="SUPFAM" id="SSF46894">
    <property type="entry name" value="C-terminal effector domain of the bipartite response regulators"/>
    <property type="match status" value="1"/>
</dbReference>
<dbReference type="Pfam" id="PF03704">
    <property type="entry name" value="BTAD"/>
    <property type="match status" value="1"/>
</dbReference>
<dbReference type="InterPro" id="IPR011006">
    <property type="entry name" value="CheY-like_superfamily"/>
</dbReference>
<gene>
    <name evidence="6" type="ORF">H8707_12445</name>
</gene>
<dbReference type="GO" id="GO:0006355">
    <property type="term" value="P:regulation of DNA-templated transcription"/>
    <property type="evidence" value="ECO:0007669"/>
    <property type="project" value="InterPro"/>
</dbReference>
<keyword evidence="4" id="KW-0597">Phosphoprotein</keyword>
<dbReference type="RefSeq" id="WP_262430486.1">
    <property type="nucleotide sequence ID" value="NZ_JACRTG010000029.1"/>
</dbReference>
<evidence type="ECO:0000259" key="5">
    <source>
        <dbReference type="PROSITE" id="PS50110"/>
    </source>
</evidence>
<keyword evidence="1" id="KW-0805">Transcription regulation</keyword>
<dbReference type="Gene3D" id="1.25.40.10">
    <property type="entry name" value="Tetratricopeptide repeat domain"/>
    <property type="match status" value="1"/>
</dbReference>
<feature type="domain" description="Response regulatory" evidence="5">
    <location>
        <begin position="2"/>
        <end position="116"/>
    </location>
</feature>
<dbReference type="InterPro" id="IPR016032">
    <property type="entry name" value="Sig_transdc_resp-reg_C-effctor"/>
</dbReference>
<feature type="modified residue" description="4-aspartylphosphate" evidence="4">
    <location>
        <position position="53"/>
    </location>
</feature>
<dbReference type="InterPro" id="IPR001789">
    <property type="entry name" value="Sig_transdc_resp-reg_receiver"/>
</dbReference>
<keyword evidence="2" id="KW-0238">DNA-binding</keyword>
<evidence type="ECO:0000256" key="4">
    <source>
        <dbReference type="PROSITE-ProRule" id="PRU00169"/>
    </source>
</evidence>
<name>A0A926EZ29_9FIRM</name>
<dbReference type="PROSITE" id="PS50110">
    <property type="entry name" value="RESPONSE_REGULATORY"/>
    <property type="match status" value="1"/>
</dbReference>
<dbReference type="Gene3D" id="3.40.50.2300">
    <property type="match status" value="1"/>
</dbReference>
<dbReference type="GO" id="GO:0000160">
    <property type="term" value="P:phosphorelay signal transduction system"/>
    <property type="evidence" value="ECO:0007669"/>
    <property type="project" value="InterPro"/>
</dbReference>
<dbReference type="Gene3D" id="1.10.10.10">
    <property type="entry name" value="Winged helix-like DNA-binding domain superfamily/Winged helix DNA-binding domain"/>
    <property type="match status" value="1"/>
</dbReference>
<keyword evidence="3" id="KW-0804">Transcription</keyword>
<dbReference type="InterPro" id="IPR005158">
    <property type="entry name" value="BTAD"/>
</dbReference>
<dbReference type="InterPro" id="IPR036388">
    <property type="entry name" value="WH-like_DNA-bd_sf"/>
</dbReference>
<dbReference type="EMBL" id="JACRTG010000029">
    <property type="protein sequence ID" value="MBC8589024.1"/>
    <property type="molecule type" value="Genomic_DNA"/>
</dbReference>
<dbReference type="InterPro" id="IPR051677">
    <property type="entry name" value="AfsR-DnrI-RedD_regulator"/>
</dbReference>
<evidence type="ECO:0000256" key="3">
    <source>
        <dbReference type="ARBA" id="ARBA00023163"/>
    </source>
</evidence>
<evidence type="ECO:0000256" key="1">
    <source>
        <dbReference type="ARBA" id="ARBA00023015"/>
    </source>
</evidence>
<dbReference type="SUPFAM" id="SSF52172">
    <property type="entry name" value="CheY-like"/>
    <property type="match status" value="1"/>
</dbReference>
<dbReference type="PANTHER" id="PTHR35807">
    <property type="entry name" value="TRANSCRIPTIONAL REGULATOR REDD-RELATED"/>
    <property type="match status" value="1"/>
</dbReference>
<accession>A0A926EZ29</accession>
<evidence type="ECO:0000313" key="6">
    <source>
        <dbReference type="EMBL" id="MBC8589024.1"/>
    </source>
</evidence>
<organism evidence="6 7">
    <name type="scientific">Paratissierella segnis</name>
    <dbReference type="NCBI Taxonomy" id="2763679"/>
    <lineage>
        <taxon>Bacteria</taxon>
        <taxon>Bacillati</taxon>
        <taxon>Bacillota</taxon>
        <taxon>Tissierellia</taxon>
        <taxon>Tissierellales</taxon>
        <taxon>Tissierellaceae</taxon>
        <taxon>Paratissierella</taxon>
    </lineage>
</organism>
<evidence type="ECO:0000256" key="2">
    <source>
        <dbReference type="ARBA" id="ARBA00023125"/>
    </source>
</evidence>
<proteinExistence type="predicted"/>
<dbReference type="AlphaFoldDB" id="A0A926EZ29"/>
<evidence type="ECO:0000313" key="7">
    <source>
        <dbReference type="Proteomes" id="UP000601171"/>
    </source>
</evidence>
<sequence>MKVILVDDEPLALETLEHILSKYEDIEVLGSYTNPNVALEKIKELQPDVLFLDIEMGSINGLEMAQLFAEEKFSIEIVFITAYSKYAVEAFEINALDYLLKPIQEKRLYKTIKRLEETIENKHSVEVDTDGFDNRLTIKSFGNFEVVDKSNNPLIWRTQKTKELFAYLWCQKGRPISKSLIMENIFPNRDIDKATTILHTTVYQLRKNLERLGFAKGIVYFNESYQLNVPIISDLGELNRIIDTKTLNEEDIKKILNIYKGDFLEEEGYNWVMGVQQIYKDMVLNILEDFAKSQLELGRLDEFLRICLEAMINMDPYNEDIARLIIQYYGIQRNKASLEKFYNEYVKNLWLDLNLRPSESTREVYNIYIKKTE</sequence>
<dbReference type="Pfam" id="PF00072">
    <property type="entry name" value="Response_reg"/>
    <property type="match status" value="1"/>
</dbReference>
<dbReference type="Proteomes" id="UP000601171">
    <property type="component" value="Unassembled WGS sequence"/>
</dbReference>
<reference evidence="6" key="1">
    <citation type="submission" date="2020-08" db="EMBL/GenBank/DDBJ databases">
        <title>Genome public.</title>
        <authorList>
            <person name="Liu C."/>
            <person name="Sun Q."/>
        </authorList>
    </citation>
    <scope>NUCLEOTIDE SEQUENCE</scope>
    <source>
        <strain evidence="6">BX21</strain>
    </source>
</reference>
<comment type="caution">
    <text evidence="6">The sequence shown here is derived from an EMBL/GenBank/DDBJ whole genome shotgun (WGS) entry which is preliminary data.</text>
</comment>
<dbReference type="SMART" id="SM00448">
    <property type="entry name" value="REC"/>
    <property type="match status" value="1"/>
</dbReference>
<keyword evidence="7" id="KW-1185">Reference proteome</keyword>
<dbReference type="PANTHER" id="PTHR35807:SF1">
    <property type="entry name" value="TRANSCRIPTIONAL REGULATOR REDD"/>
    <property type="match status" value="1"/>
</dbReference>
<protein>
    <submittedName>
        <fullName evidence="6">Response regulator</fullName>
    </submittedName>
</protein>
<dbReference type="InterPro" id="IPR011990">
    <property type="entry name" value="TPR-like_helical_dom_sf"/>
</dbReference>